<organism evidence="9 10">
    <name type="scientific">Rhizoctonia solani</name>
    <dbReference type="NCBI Taxonomy" id="456999"/>
    <lineage>
        <taxon>Eukaryota</taxon>
        <taxon>Fungi</taxon>
        <taxon>Dikarya</taxon>
        <taxon>Basidiomycota</taxon>
        <taxon>Agaricomycotina</taxon>
        <taxon>Agaricomycetes</taxon>
        <taxon>Cantharellales</taxon>
        <taxon>Ceratobasidiaceae</taxon>
        <taxon>Rhizoctonia</taxon>
    </lineage>
</organism>
<dbReference type="SUPFAM" id="SSF52743">
    <property type="entry name" value="Subtilisin-like"/>
    <property type="match status" value="1"/>
</dbReference>
<dbReference type="GO" id="GO:0006508">
    <property type="term" value="P:proteolysis"/>
    <property type="evidence" value="ECO:0007669"/>
    <property type="project" value="UniProtKB-KW"/>
</dbReference>
<dbReference type="InterPro" id="IPR036852">
    <property type="entry name" value="Peptidase_S8/S53_dom_sf"/>
</dbReference>
<sequence length="415" mass="42945">MRSTFILACLASSVCTVFAGPVADRVPITKRAGPVNPNSYIMQVVSSHPQTRLLLTPSLPNRKLKDGVSKSAHLKTLLSGSKVAYTYGPAFQGYAAQLDDQALDYVRKSKDVESIFQDVQVQLEEISTLEGQVAARGMGYESSPLVKRVNGTGVDIYQIDTGIYTAHTQFGGRAKWGATFGGYPNADGNGHGTALASIIVGSTYGVATRANITAIKSESIKINHGTSITHMIDLAPQAFGDDGSANLSDIISGINWVITNSGPAATRRPSIISITVTISGYQPFDSAITNALNAGIHVVVAAGDQNVDASTISPARVAAAVTVGAVAANGSKLATSNFGSVVDVWGPGRNVPVAWISSPSAALTLVGTTASAASNVAGILAVAIDNHGNKSPAALQADLKSNAQTVNGFLIPKVW</sequence>
<feature type="domain" description="Peptidase S8/S53" evidence="7">
    <location>
        <begin position="152"/>
        <end position="405"/>
    </location>
</feature>
<evidence type="ECO:0000256" key="1">
    <source>
        <dbReference type="ARBA" id="ARBA00011073"/>
    </source>
</evidence>
<keyword evidence="3" id="KW-0378">Hydrolase</keyword>
<protein>
    <submittedName>
        <fullName evidence="9">Peptidase S8 family</fullName>
    </submittedName>
</protein>
<dbReference type="AlphaFoldDB" id="A0A8H7HUT0"/>
<dbReference type="InterPro" id="IPR050131">
    <property type="entry name" value="Peptidase_S8_subtilisin-like"/>
</dbReference>
<evidence type="ECO:0000259" key="8">
    <source>
        <dbReference type="Pfam" id="PF05922"/>
    </source>
</evidence>
<gene>
    <name evidence="9" type="ORF">RHS03_03439</name>
</gene>
<evidence type="ECO:0000256" key="5">
    <source>
        <dbReference type="PROSITE-ProRule" id="PRU01240"/>
    </source>
</evidence>
<dbReference type="InterPro" id="IPR015500">
    <property type="entry name" value="Peptidase_S8_subtilisin-rel"/>
</dbReference>
<feature type="signal peptide" evidence="6">
    <location>
        <begin position="1"/>
        <end position="19"/>
    </location>
</feature>
<proteinExistence type="inferred from homology"/>
<comment type="caution">
    <text evidence="9">The sequence shown here is derived from an EMBL/GenBank/DDBJ whole genome shotgun (WGS) entry which is preliminary data.</text>
</comment>
<evidence type="ECO:0000256" key="2">
    <source>
        <dbReference type="ARBA" id="ARBA00022670"/>
    </source>
</evidence>
<keyword evidence="4" id="KW-0720">Serine protease</keyword>
<evidence type="ECO:0000256" key="6">
    <source>
        <dbReference type="SAM" id="SignalP"/>
    </source>
</evidence>
<comment type="caution">
    <text evidence="5">Lacks conserved residue(s) required for the propagation of feature annotation.</text>
</comment>
<evidence type="ECO:0000313" key="9">
    <source>
        <dbReference type="EMBL" id="KAF8707475.1"/>
    </source>
</evidence>
<dbReference type="PANTHER" id="PTHR43806">
    <property type="entry name" value="PEPTIDASE S8"/>
    <property type="match status" value="1"/>
</dbReference>
<accession>A0A8H7HUT0</accession>
<dbReference type="Gene3D" id="3.30.70.80">
    <property type="entry name" value="Peptidase S8 propeptide/proteinase inhibitor I9"/>
    <property type="match status" value="1"/>
</dbReference>
<evidence type="ECO:0000256" key="3">
    <source>
        <dbReference type="ARBA" id="ARBA00022801"/>
    </source>
</evidence>
<feature type="domain" description="Inhibitor I9" evidence="8">
    <location>
        <begin position="79"/>
        <end position="123"/>
    </location>
</feature>
<feature type="non-terminal residue" evidence="9">
    <location>
        <position position="1"/>
    </location>
</feature>
<keyword evidence="6" id="KW-0732">Signal</keyword>
<dbReference type="InterPro" id="IPR000209">
    <property type="entry name" value="Peptidase_S8/S53_dom"/>
</dbReference>
<name>A0A8H7HUT0_9AGAM</name>
<dbReference type="GO" id="GO:0004252">
    <property type="term" value="F:serine-type endopeptidase activity"/>
    <property type="evidence" value="ECO:0007669"/>
    <property type="project" value="InterPro"/>
</dbReference>
<dbReference type="InterPro" id="IPR010259">
    <property type="entry name" value="S8pro/Inhibitor_I9"/>
</dbReference>
<dbReference type="PANTHER" id="PTHR43806:SF11">
    <property type="entry name" value="CEREVISIN-RELATED"/>
    <property type="match status" value="1"/>
</dbReference>
<feature type="chain" id="PRO_5034193663" evidence="6">
    <location>
        <begin position="20"/>
        <end position="415"/>
    </location>
</feature>
<evidence type="ECO:0000313" key="10">
    <source>
        <dbReference type="Proteomes" id="UP000602905"/>
    </source>
</evidence>
<reference evidence="9" key="1">
    <citation type="submission" date="2020-09" db="EMBL/GenBank/DDBJ databases">
        <title>Comparative genome analyses of four rice-infecting Rhizoctonia solani isolates reveal extensive enrichment of homogalacturonan modification genes.</title>
        <authorList>
            <person name="Lee D.-Y."/>
            <person name="Jeon J."/>
            <person name="Kim K.-T."/>
            <person name="Cheong K."/>
            <person name="Song H."/>
            <person name="Choi G."/>
            <person name="Ko J."/>
            <person name="Opiyo S.O."/>
            <person name="Zuo S."/>
            <person name="Madhav S."/>
            <person name="Lee Y.-H."/>
            <person name="Wang G.-L."/>
        </authorList>
    </citation>
    <scope>NUCLEOTIDE SEQUENCE</scope>
    <source>
        <strain evidence="9">AG1-IA WGL</strain>
    </source>
</reference>
<dbReference type="PROSITE" id="PS51892">
    <property type="entry name" value="SUBTILASE"/>
    <property type="match status" value="1"/>
</dbReference>
<dbReference type="PRINTS" id="PR00723">
    <property type="entry name" value="SUBTILISIN"/>
</dbReference>
<dbReference type="EMBL" id="JACYCD010000049">
    <property type="protein sequence ID" value="KAF8707475.1"/>
    <property type="molecule type" value="Genomic_DNA"/>
</dbReference>
<dbReference type="OrthoDB" id="19448at2759"/>
<dbReference type="Pfam" id="PF05922">
    <property type="entry name" value="Inhibitor_I9"/>
    <property type="match status" value="1"/>
</dbReference>
<evidence type="ECO:0000256" key="4">
    <source>
        <dbReference type="ARBA" id="ARBA00022825"/>
    </source>
</evidence>
<dbReference type="InterPro" id="IPR037045">
    <property type="entry name" value="S8pro/Inhibitor_I9_sf"/>
</dbReference>
<keyword evidence="2" id="KW-0645">Protease</keyword>
<evidence type="ECO:0000259" key="7">
    <source>
        <dbReference type="Pfam" id="PF00082"/>
    </source>
</evidence>
<dbReference type="Gene3D" id="3.40.50.200">
    <property type="entry name" value="Peptidase S8/S53 domain"/>
    <property type="match status" value="1"/>
</dbReference>
<dbReference type="GO" id="GO:0005615">
    <property type="term" value="C:extracellular space"/>
    <property type="evidence" value="ECO:0007669"/>
    <property type="project" value="TreeGrafter"/>
</dbReference>
<dbReference type="Proteomes" id="UP000602905">
    <property type="component" value="Unassembled WGS sequence"/>
</dbReference>
<dbReference type="Pfam" id="PF00082">
    <property type="entry name" value="Peptidase_S8"/>
    <property type="match status" value="1"/>
</dbReference>
<comment type="similarity">
    <text evidence="1 5">Belongs to the peptidase S8 family.</text>
</comment>